<dbReference type="PANTHER" id="PTHR47738:SF2">
    <property type="entry name" value="PTS SYSTEM FRUCTOSE-LIKE EIIA COMPONENT"/>
    <property type="match status" value="1"/>
</dbReference>
<keyword evidence="2" id="KW-0813">Transport</keyword>
<keyword evidence="10" id="KW-1185">Reference proteome</keyword>
<feature type="domain" description="PTS EIIA type-2" evidence="8">
    <location>
        <begin position="88"/>
        <end position="233"/>
    </location>
</feature>
<proteinExistence type="predicted"/>
<feature type="transmembrane region" description="Helical" evidence="7">
    <location>
        <begin position="12"/>
        <end position="31"/>
    </location>
</feature>
<dbReference type="NCBIfam" id="TIGR00848">
    <property type="entry name" value="fruA"/>
    <property type="match status" value="1"/>
</dbReference>
<dbReference type="FunFam" id="3.40.930.10:FF:000009">
    <property type="entry name" value="PTS system, fructose specific IIABC component"/>
    <property type="match status" value="1"/>
</dbReference>
<dbReference type="InterPro" id="IPR016152">
    <property type="entry name" value="PTrfase/Anion_transptr"/>
</dbReference>
<keyword evidence="7" id="KW-0812">Transmembrane</keyword>
<dbReference type="CDD" id="cd00211">
    <property type="entry name" value="PTS_IIA_fru"/>
    <property type="match status" value="1"/>
</dbReference>
<dbReference type="InterPro" id="IPR004715">
    <property type="entry name" value="PTS_IIA_fruc"/>
</dbReference>
<evidence type="ECO:0000313" key="9">
    <source>
        <dbReference type="EMBL" id="TFD85547.1"/>
    </source>
</evidence>
<dbReference type="GO" id="GO:0016020">
    <property type="term" value="C:membrane"/>
    <property type="evidence" value="ECO:0007669"/>
    <property type="project" value="InterPro"/>
</dbReference>
<keyword evidence="4" id="KW-0762">Sugar transport</keyword>
<dbReference type="Gene3D" id="3.40.930.10">
    <property type="entry name" value="Mannitol-specific EII, Chain A"/>
    <property type="match status" value="1"/>
</dbReference>
<keyword evidence="6" id="KW-0598">Phosphotransferase system</keyword>
<dbReference type="InterPro" id="IPR002178">
    <property type="entry name" value="PTS_EIIA_type-2_dom"/>
</dbReference>
<organism evidence="9 10">
    <name type="scientific">Cryobacterium lactosi</name>
    <dbReference type="NCBI Taxonomy" id="1259202"/>
    <lineage>
        <taxon>Bacteria</taxon>
        <taxon>Bacillati</taxon>
        <taxon>Actinomycetota</taxon>
        <taxon>Actinomycetes</taxon>
        <taxon>Micrococcales</taxon>
        <taxon>Microbacteriaceae</taxon>
        <taxon>Cryobacterium</taxon>
    </lineage>
</organism>
<dbReference type="PANTHER" id="PTHR47738">
    <property type="entry name" value="PTS SYSTEM FRUCTOSE-LIKE EIIA COMPONENT-RELATED"/>
    <property type="match status" value="1"/>
</dbReference>
<evidence type="ECO:0000256" key="7">
    <source>
        <dbReference type="SAM" id="Phobius"/>
    </source>
</evidence>
<dbReference type="RefSeq" id="WP_134642106.1">
    <property type="nucleotide sequence ID" value="NZ_SOHM01000035.1"/>
</dbReference>
<keyword evidence="3" id="KW-0597">Phosphoprotein</keyword>
<comment type="caution">
    <text evidence="9">The sequence shown here is derived from an EMBL/GenBank/DDBJ whole genome shotgun (WGS) entry which is preliminary data.</text>
</comment>
<dbReference type="AlphaFoldDB" id="A0A4R9BL68"/>
<keyword evidence="7" id="KW-1133">Transmembrane helix</keyword>
<dbReference type="PROSITE" id="PS51094">
    <property type="entry name" value="PTS_EIIA_TYPE_2"/>
    <property type="match status" value="1"/>
</dbReference>
<accession>A0A4R9BL68</accession>
<keyword evidence="5" id="KW-0808">Transferase</keyword>
<protein>
    <recommendedName>
        <fullName evidence="8">PTS EIIA type-2 domain-containing protein</fullName>
    </recommendedName>
</protein>
<evidence type="ECO:0000259" key="8">
    <source>
        <dbReference type="PROSITE" id="PS51094"/>
    </source>
</evidence>
<evidence type="ECO:0000313" key="10">
    <source>
        <dbReference type="Proteomes" id="UP000298468"/>
    </source>
</evidence>
<reference evidence="9 10" key="1">
    <citation type="submission" date="2019-03" db="EMBL/GenBank/DDBJ databases">
        <title>Genomics of glacier-inhabiting Cryobacterium strains.</title>
        <authorList>
            <person name="Liu Q."/>
            <person name="Xin Y.-H."/>
        </authorList>
    </citation>
    <scope>NUCLEOTIDE SEQUENCE [LARGE SCALE GENOMIC DNA]</scope>
    <source>
        <strain evidence="9 10">Sr59</strain>
    </source>
</reference>
<dbReference type="SUPFAM" id="SSF55804">
    <property type="entry name" value="Phoshotransferase/anion transport protein"/>
    <property type="match status" value="1"/>
</dbReference>
<name>A0A4R9BL68_9MICO</name>
<evidence type="ECO:0000256" key="4">
    <source>
        <dbReference type="ARBA" id="ARBA00022597"/>
    </source>
</evidence>
<evidence type="ECO:0000256" key="2">
    <source>
        <dbReference type="ARBA" id="ARBA00022448"/>
    </source>
</evidence>
<dbReference type="Proteomes" id="UP000298468">
    <property type="component" value="Unassembled WGS sequence"/>
</dbReference>
<keyword evidence="7" id="KW-0472">Membrane</keyword>
<dbReference type="InterPro" id="IPR051541">
    <property type="entry name" value="PTS_SugarTrans_NitroReg"/>
</dbReference>
<gene>
    <name evidence="9" type="ORF">E3T61_17305</name>
</gene>
<dbReference type="OrthoDB" id="9782569at2"/>
<dbReference type="GO" id="GO:0005737">
    <property type="term" value="C:cytoplasm"/>
    <property type="evidence" value="ECO:0007669"/>
    <property type="project" value="UniProtKB-SubCell"/>
</dbReference>
<dbReference type="PROSITE" id="PS00372">
    <property type="entry name" value="PTS_EIIA_TYPE_2_HIS"/>
    <property type="match status" value="1"/>
</dbReference>
<sequence length="240" mass="24551">MPAIPADASTAIVIVVLAVVLVVVVLIVRWARKSRSADAAAVAATTAEARGTVTAKAGALADAASGAAGGAATDDAAAGEAQPKTVLDYIDGRTIVLDVDDADRDAVIRRLARLMAATGRVLDEDAVVRAALERELISTTGIGDGIAIPHATTDAATCPVLAFARSRNGVDWNSLDEAPAHLIFMIAVPESGAGSEHLRVLAQLSRSLMKPSFRASIEMAATPADVLAALAATVRPTSER</sequence>
<dbReference type="Pfam" id="PF00359">
    <property type="entry name" value="PTS_EIIA_2"/>
    <property type="match status" value="1"/>
</dbReference>
<evidence type="ECO:0000256" key="6">
    <source>
        <dbReference type="ARBA" id="ARBA00022683"/>
    </source>
</evidence>
<dbReference type="EMBL" id="SOHM01000035">
    <property type="protein sequence ID" value="TFD85547.1"/>
    <property type="molecule type" value="Genomic_DNA"/>
</dbReference>
<dbReference type="GO" id="GO:0009401">
    <property type="term" value="P:phosphoenolpyruvate-dependent sugar phosphotransferase system"/>
    <property type="evidence" value="ECO:0007669"/>
    <property type="project" value="UniProtKB-KW"/>
</dbReference>
<evidence type="ECO:0000256" key="1">
    <source>
        <dbReference type="ARBA" id="ARBA00004496"/>
    </source>
</evidence>
<dbReference type="GO" id="GO:0008982">
    <property type="term" value="F:protein-N(PI)-phosphohistidine-sugar phosphotransferase activity"/>
    <property type="evidence" value="ECO:0007669"/>
    <property type="project" value="InterPro"/>
</dbReference>
<comment type="subcellular location">
    <subcellularLocation>
        <location evidence="1">Cytoplasm</location>
    </subcellularLocation>
</comment>
<evidence type="ECO:0000256" key="3">
    <source>
        <dbReference type="ARBA" id="ARBA00022553"/>
    </source>
</evidence>
<evidence type="ECO:0000256" key="5">
    <source>
        <dbReference type="ARBA" id="ARBA00022679"/>
    </source>
</evidence>